<gene>
    <name evidence="2" type="ORF">Rhe02_57320</name>
</gene>
<evidence type="ECO:0000256" key="1">
    <source>
        <dbReference type="SAM" id="Phobius"/>
    </source>
</evidence>
<feature type="transmembrane region" description="Helical" evidence="1">
    <location>
        <begin position="99"/>
        <end position="118"/>
    </location>
</feature>
<dbReference type="RefSeq" id="WP_203911448.1">
    <property type="nucleotide sequence ID" value="NZ_BONY01000039.1"/>
</dbReference>
<protein>
    <recommendedName>
        <fullName evidence="4">DUF998 domain-containing protein</fullName>
    </recommendedName>
</protein>
<comment type="caution">
    <text evidence="2">The sequence shown here is derived from an EMBL/GenBank/DDBJ whole genome shotgun (WGS) entry which is preliminary data.</text>
</comment>
<keyword evidence="1" id="KW-0812">Transmembrane</keyword>
<feature type="transmembrane region" description="Helical" evidence="1">
    <location>
        <begin position="189"/>
        <end position="207"/>
    </location>
</feature>
<reference evidence="2" key="1">
    <citation type="submission" date="2021-01" db="EMBL/GenBank/DDBJ databases">
        <title>Whole genome shotgun sequence of Rhizocola hellebori NBRC 109834.</title>
        <authorList>
            <person name="Komaki H."/>
            <person name="Tamura T."/>
        </authorList>
    </citation>
    <scope>NUCLEOTIDE SEQUENCE</scope>
    <source>
        <strain evidence="2">NBRC 109834</strain>
    </source>
</reference>
<organism evidence="2 3">
    <name type="scientific">Rhizocola hellebori</name>
    <dbReference type="NCBI Taxonomy" id="1392758"/>
    <lineage>
        <taxon>Bacteria</taxon>
        <taxon>Bacillati</taxon>
        <taxon>Actinomycetota</taxon>
        <taxon>Actinomycetes</taxon>
        <taxon>Micromonosporales</taxon>
        <taxon>Micromonosporaceae</taxon>
        <taxon>Rhizocola</taxon>
    </lineage>
</organism>
<evidence type="ECO:0000313" key="2">
    <source>
        <dbReference type="EMBL" id="GIH07665.1"/>
    </source>
</evidence>
<feature type="transmembrane region" description="Helical" evidence="1">
    <location>
        <begin position="66"/>
        <end position="87"/>
    </location>
</feature>
<dbReference type="AlphaFoldDB" id="A0A8J3QBP1"/>
<keyword evidence="1" id="KW-1133">Transmembrane helix</keyword>
<evidence type="ECO:0000313" key="3">
    <source>
        <dbReference type="Proteomes" id="UP000612899"/>
    </source>
</evidence>
<proteinExistence type="predicted"/>
<dbReference type="EMBL" id="BONY01000039">
    <property type="protein sequence ID" value="GIH07665.1"/>
    <property type="molecule type" value="Genomic_DNA"/>
</dbReference>
<dbReference type="Proteomes" id="UP000612899">
    <property type="component" value="Unassembled WGS sequence"/>
</dbReference>
<feature type="transmembrane region" description="Helical" evidence="1">
    <location>
        <begin position="158"/>
        <end position="177"/>
    </location>
</feature>
<keyword evidence="3" id="KW-1185">Reference proteome</keyword>
<sequence>MRTHRLGAYCWLLATPLFLVANVVTGLAWRHPPFSWATNNISDLGNVTCGVWDTSRPREVCSPWHVAMNSAMIATGVLLALGALLTWSALGEGICARTAQVLTLAGASGYLLAGLYPADVNENNHFLAAMLIFVLANAGMLVASLARRPSVLGSMRGISLTLGLAGVAGTALFLTQADVGVGAGTLERLAAFPWLIWTVAIAVRLRGSAAG</sequence>
<dbReference type="Pfam" id="PF06197">
    <property type="entry name" value="DUF998"/>
    <property type="match status" value="1"/>
</dbReference>
<accession>A0A8J3QBP1</accession>
<dbReference type="InterPro" id="IPR009339">
    <property type="entry name" value="DUF998"/>
</dbReference>
<evidence type="ECO:0008006" key="4">
    <source>
        <dbReference type="Google" id="ProtNLM"/>
    </source>
</evidence>
<keyword evidence="1" id="KW-0472">Membrane</keyword>
<feature type="transmembrane region" description="Helical" evidence="1">
    <location>
        <begin position="124"/>
        <end position="146"/>
    </location>
</feature>
<name>A0A8J3QBP1_9ACTN</name>